<protein>
    <submittedName>
        <fullName evidence="2">Glycosyltransferase, group 1 family protein</fullName>
    </submittedName>
</protein>
<accession>A0A133MU02</accession>
<reference evidence="2 3" key="1">
    <citation type="submission" date="2016-01" db="EMBL/GenBank/DDBJ databases">
        <authorList>
            <person name="Oliw E.H."/>
        </authorList>
    </citation>
    <scope>NUCLEOTIDE SEQUENCE [LARGE SCALE GENOMIC DNA]</scope>
    <source>
        <strain evidence="2 3">MJR7757A</strain>
    </source>
</reference>
<dbReference type="InterPro" id="IPR029058">
    <property type="entry name" value="AB_hydrolase_fold"/>
</dbReference>
<dbReference type="PANTHER" id="PTHR12526:SF630">
    <property type="entry name" value="GLYCOSYLTRANSFERASE"/>
    <property type="match status" value="1"/>
</dbReference>
<feature type="domain" description="Glycosyl transferase family 1" evidence="1">
    <location>
        <begin position="196"/>
        <end position="346"/>
    </location>
</feature>
<proteinExistence type="predicted"/>
<dbReference type="SUPFAM" id="SSF53474">
    <property type="entry name" value="alpha/beta-Hydrolases"/>
    <property type="match status" value="1"/>
</dbReference>
<dbReference type="PANTHER" id="PTHR12526">
    <property type="entry name" value="GLYCOSYLTRANSFERASE"/>
    <property type="match status" value="1"/>
</dbReference>
<evidence type="ECO:0000313" key="2">
    <source>
        <dbReference type="EMBL" id="KXA07504.1"/>
    </source>
</evidence>
<dbReference type="SUPFAM" id="SSF53756">
    <property type="entry name" value="UDP-Glycosyltransferase/glycogen phosphorylase"/>
    <property type="match status" value="1"/>
</dbReference>
<dbReference type="AlphaFoldDB" id="A0A133MU02"/>
<dbReference type="Proteomes" id="UP000070646">
    <property type="component" value="Unassembled WGS sequence"/>
</dbReference>
<dbReference type="GO" id="GO:0016757">
    <property type="term" value="F:glycosyltransferase activity"/>
    <property type="evidence" value="ECO:0007669"/>
    <property type="project" value="InterPro"/>
</dbReference>
<dbReference type="InterPro" id="IPR001296">
    <property type="entry name" value="Glyco_trans_1"/>
</dbReference>
<organism evidence="2 3">
    <name type="scientific">Clostridium perfringens</name>
    <dbReference type="NCBI Taxonomy" id="1502"/>
    <lineage>
        <taxon>Bacteria</taxon>
        <taxon>Bacillati</taxon>
        <taxon>Bacillota</taxon>
        <taxon>Clostridia</taxon>
        <taxon>Eubacteriales</taxon>
        <taxon>Clostridiaceae</taxon>
        <taxon>Clostridium</taxon>
    </lineage>
</organism>
<dbReference type="Gene3D" id="3.40.50.2000">
    <property type="entry name" value="Glycogen Phosphorylase B"/>
    <property type="match status" value="2"/>
</dbReference>
<dbReference type="Pfam" id="PF00534">
    <property type="entry name" value="Glycos_transf_1"/>
    <property type="match status" value="1"/>
</dbReference>
<keyword evidence="2" id="KW-0808">Transferase</keyword>
<name>A0A133MU02_CLOPF</name>
<evidence type="ECO:0000259" key="1">
    <source>
        <dbReference type="Pfam" id="PF00534"/>
    </source>
</evidence>
<comment type="caution">
    <text evidence="2">The sequence shown here is derived from an EMBL/GenBank/DDBJ whole genome shotgun (WGS) entry which is preliminary data.</text>
</comment>
<dbReference type="CDD" id="cd03811">
    <property type="entry name" value="GT4_GT28_WabH-like"/>
    <property type="match status" value="1"/>
</dbReference>
<dbReference type="EMBL" id="LRPU01000162">
    <property type="protein sequence ID" value="KXA07504.1"/>
    <property type="molecule type" value="Genomic_DNA"/>
</dbReference>
<evidence type="ECO:0000313" key="3">
    <source>
        <dbReference type="Proteomes" id="UP000070646"/>
    </source>
</evidence>
<dbReference type="PATRIC" id="fig|1502.174.peg.2696"/>
<gene>
    <name evidence="2" type="ORF">HMPREF3222_02673</name>
</gene>
<sequence>MKKLLFITWSVSYGYGTEKSLADVLNRFDNTKYDISILPLFKYSNNSIFNNNIKVLEPIIDYTDKNLDEVKALKNYYNLLSNPSLFNKWLRKKYDCIIACNHNAPSYFASYIVGGKKIIWIRGDMSELDYTVLDKTTNEYKMVKQEHEMQANVLKVFDKIVVISEVTKTTLKELFGITKNVVKISNSVDGEKIKFLSKKTVEIPEKMLFTTLGRLDYNKNQILLLKAAKEVKKYCDDFIIYILGDGDERLKLERYINDNKLNENVRILGFVENPYPYIKNSVATILTSLSEGFSLALVESVMLNTPIISTDVGVARELIEKYNCGTIIDYNEKELAQVLIRYLNKYDGCKKVFSIGDEYDINTEVEKTRSLIENVLGTARVNSKFERLPYPEYTIKYCDLNNISIKNDTMYVLRVLKDDVPYEYLINRKSNSDKLIVFNNGAIAGGNVNVPVFQRHSWANQIKTSSVFCMDPTIYIDDYLQIGWGVGKNENYYLENSSLILKTIIEKMNISLDNTVIYGTSAGGYLSIIMGIYLKGAKVVADNAQLDTTRWVFKEALDSVITFCFDNVSDSLKYKERFSIVEAFKKSGYVPKIYLHVNLCSVADNSTQLIPFLYSMEESNDILGYNDIEVILHYEKEKGHNGLSYNDAIKFLYKVLDEN</sequence>
<dbReference type="RefSeq" id="WP_060796548.1">
    <property type="nucleotide sequence ID" value="NZ_CATNXJ010000004.1"/>
</dbReference>